<gene>
    <name evidence="2" type="ORF">ACFQY0_11900</name>
</gene>
<sequence length="272" mass="31742">MRETLVVVGLAVLAMGLRSSRRAMPRKLGALGFLVAGFALFYFLTDCWWCGFFGIIPWFLLPWIELLTRIRRMRLPMDNSLRHRTPPDPAFFPHASEAESAMEEAGFDHVDDCGWEWSGMQQYFKLHWNPEERAESAICLCEQEEVAFAFITVTSRDAEGRIWRTTNYPFSPTLKCSPEVKWNHVPCERNCFHQILKDHQDFLTKMKVDRESLQIPDPEGMEAMIEAEMKSQIRHNLEAGVIRPSGERHFEYSVRGLFFLWGQFIKDMIRLC</sequence>
<keyword evidence="1" id="KW-0812">Transmembrane</keyword>
<accession>A0ABW2L842</accession>
<proteinExistence type="predicted"/>
<name>A0ABW2L842_9BACT</name>
<reference evidence="3" key="1">
    <citation type="journal article" date="2019" name="Int. J. Syst. Evol. Microbiol.">
        <title>The Global Catalogue of Microorganisms (GCM) 10K type strain sequencing project: providing services to taxonomists for standard genome sequencing and annotation.</title>
        <authorList>
            <consortium name="The Broad Institute Genomics Platform"/>
            <consortium name="The Broad Institute Genome Sequencing Center for Infectious Disease"/>
            <person name="Wu L."/>
            <person name="Ma J."/>
        </authorList>
    </citation>
    <scope>NUCLEOTIDE SEQUENCE [LARGE SCALE GENOMIC DNA]</scope>
    <source>
        <strain evidence="3">CGMCC 4.1467</strain>
    </source>
</reference>
<keyword evidence="1" id="KW-1133">Transmembrane helix</keyword>
<dbReference type="Proteomes" id="UP001596472">
    <property type="component" value="Unassembled WGS sequence"/>
</dbReference>
<dbReference type="RefSeq" id="WP_379712607.1">
    <property type="nucleotide sequence ID" value="NZ_JBHTBS010000005.1"/>
</dbReference>
<organism evidence="2 3">
    <name type="scientific">Haloferula chungangensis</name>
    <dbReference type="NCBI Taxonomy" id="1048331"/>
    <lineage>
        <taxon>Bacteria</taxon>
        <taxon>Pseudomonadati</taxon>
        <taxon>Verrucomicrobiota</taxon>
        <taxon>Verrucomicrobiia</taxon>
        <taxon>Verrucomicrobiales</taxon>
        <taxon>Verrucomicrobiaceae</taxon>
        <taxon>Haloferula</taxon>
    </lineage>
</organism>
<evidence type="ECO:0000256" key="1">
    <source>
        <dbReference type="SAM" id="Phobius"/>
    </source>
</evidence>
<dbReference type="EMBL" id="JBHTBS010000005">
    <property type="protein sequence ID" value="MFC7337884.1"/>
    <property type="molecule type" value="Genomic_DNA"/>
</dbReference>
<keyword evidence="1" id="KW-0472">Membrane</keyword>
<keyword evidence="3" id="KW-1185">Reference proteome</keyword>
<feature type="transmembrane region" description="Helical" evidence="1">
    <location>
        <begin position="39"/>
        <end position="64"/>
    </location>
</feature>
<protein>
    <submittedName>
        <fullName evidence="2">Uncharacterized protein</fullName>
    </submittedName>
</protein>
<evidence type="ECO:0000313" key="3">
    <source>
        <dbReference type="Proteomes" id="UP001596472"/>
    </source>
</evidence>
<evidence type="ECO:0000313" key="2">
    <source>
        <dbReference type="EMBL" id="MFC7337884.1"/>
    </source>
</evidence>
<comment type="caution">
    <text evidence="2">The sequence shown here is derived from an EMBL/GenBank/DDBJ whole genome shotgun (WGS) entry which is preliminary data.</text>
</comment>